<protein>
    <submittedName>
        <fullName evidence="2">Uncharacterized protein</fullName>
    </submittedName>
</protein>
<dbReference type="EMBL" id="BOPG01000138">
    <property type="protein sequence ID" value="GIJ64929.1"/>
    <property type="molecule type" value="Genomic_DNA"/>
</dbReference>
<gene>
    <name evidence="2" type="ORF">Vau01_124450</name>
</gene>
<evidence type="ECO:0000313" key="2">
    <source>
        <dbReference type="EMBL" id="GIJ64929.1"/>
    </source>
</evidence>
<keyword evidence="1" id="KW-1133">Transmembrane helix</keyword>
<reference evidence="2" key="1">
    <citation type="submission" date="2021-01" db="EMBL/GenBank/DDBJ databases">
        <title>Whole genome shotgun sequence of Virgisporangium aurantiacum NBRC 16421.</title>
        <authorList>
            <person name="Komaki H."/>
            <person name="Tamura T."/>
        </authorList>
    </citation>
    <scope>NUCLEOTIDE SEQUENCE</scope>
    <source>
        <strain evidence="2">NBRC 16421</strain>
    </source>
</reference>
<evidence type="ECO:0000313" key="3">
    <source>
        <dbReference type="Proteomes" id="UP000612585"/>
    </source>
</evidence>
<accession>A0A8J4E830</accession>
<dbReference type="RefSeq" id="WP_204014788.1">
    <property type="nucleotide sequence ID" value="NZ_BOPG01000138.1"/>
</dbReference>
<dbReference type="Proteomes" id="UP000612585">
    <property type="component" value="Unassembled WGS sequence"/>
</dbReference>
<dbReference type="AlphaFoldDB" id="A0A8J4E830"/>
<sequence length="263" mass="29176">MSTRVPGPLRQAVRGRRGGWRLRNTPGGAWSPFVLLGWVATLIIAAALEITGFLVLLLPMTLLSFNMLIVAAAMLLAFGLWMAISIGGLKLGWAALRFPFEFTRLDLQLNRRVPTITAAGWVRRRVVRVEDLTAVFVRQSDTDLELALRAGNQTVVVPAAVIGPLRYADPALLAGWLGEVLAAWEVPVRHYRGLIEPEVSRPTWLHVGRVAQLWQVPVDDVCQIADRHDIHMRTERGLPVLDTYAVEAVVDGPRPKHNVTTLR</sequence>
<comment type="caution">
    <text evidence="2">The sequence shown here is derived from an EMBL/GenBank/DDBJ whole genome shotgun (WGS) entry which is preliminary data.</text>
</comment>
<keyword evidence="1" id="KW-0472">Membrane</keyword>
<proteinExistence type="predicted"/>
<evidence type="ECO:0000256" key="1">
    <source>
        <dbReference type="SAM" id="Phobius"/>
    </source>
</evidence>
<feature type="transmembrane region" description="Helical" evidence="1">
    <location>
        <begin position="33"/>
        <end position="57"/>
    </location>
</feature>
<keyword evidence="3" id="KW-1185">Reference proteome</keyword>
<feature type="transmembrane region" description="Helical" evidence="1">
    <location>
        <begin position="63"/>
        <end position="84"/>
    </location>
</feature>
<keyword evidence="1" id="KW-0812">Transmembrane</keyword>
<name>A0A8J4E830_9ACTN</name>
<organism evidence="2 3">
    <name type="scientific">Virgisporangium aurantiacum</name>
    <dbReference type="NCBI Taxonomy" id="175570"/>
    <lineage>
        <taxon>Bacteria</taxon>
        <taxon>Bacillati</taxon>
        <taxon>Actinomycetota</taxon>
        <taxon>Actinomycetes</taxon>
        <taxon>Micromonosporales</taxon>
        <taxon>Micromonosporaceae</taxon>
        <taxon>Virgisporangium</taxon>
    </lineage>
</organism>